<keyword evidence="2" id="KW-1185">Reference proteome</keyword>
<proteinExistence type="predicted"/>
<gene>
    <name evidence="1" type="ORF">Cboi01_000194300</name>
</gene>
<evidence type="ECO:0000313" key="2">
    <source>
        <dbReference type="Proteomes" id="UP001165101"/>
    </source>
</evidence>
<organism evidence="1 2">
    <name type="scientific">Candida boidinii</name>
    <name type="common">Yeast</name>
    <dbReference type="NCBI Taxonomy" id="5477"/>
    <lineage>
        <taxon>Eukaryota</taxon>
        <taxon>Fungi</taxon>
        <taxon>Dikarya</taxon>
        <taxon>Ascomycota</taxon>
        <taxon>Saccharomycotina</taxon>
        <taxon>Pichiomycetes</taxon>
        <taxon>Pichiales</taxon>
        <taxon>Pichiaceae</taxon>
        <taxon>Ogataea</taxon>
        <taxon>Ogataea/Candida clade</taxon>
    </lineage>
</organism>
<protein>
    <submittedName>
        <fullName evidence="1">Unnamed protein product</fullName>
    </submittedName>
</protein>
<dbReference type="EMBL" id="BSXV01000800">
    <property type="protein sequence ID" value="GME90657.1"/>
    <property type="molecule type" value="Genomic_DNA"/>
</dbReference>
<accession>A0ACB5TLD4</accession>
<sequence length="505" mass="58046">MGSYRDSHFSLENSNQLLSSQTNDSLVSGSTFSVRRENQNRDTRRVDERSSVRSVNNQYNSASNSATMSNTYTHSTMVTDPPKLDYSKITTWQSILYKLLSAICCLCFLNILMFLALLKTFYDTYIDKKHVYQKREISAYPKANNKKIPRKTELSYYVELLGYKLLKYIIITEDGFALTLQRLVHSDGVPGNSSEGRGRPILLVHGLLQSSGSFITSGEKSLAVQLFKKGYDVWLGNNRCGFEPQNVFMSANDPQMWKWDIREMAKYDLPLMIDEIIKATGFQKISLCCHSQGTTQTFIALSKQYNIKIDKKVDKFIALAPAVFGGPLLHEKLFIRFINSLPPSLYNIFFGINSFMPILMTMRTVFCRLPFFGLMSYSMFNFLFDWNDFLWDKSIRDIHFLFSPVYVSSQHMKWWLSKDGFVDSGLILSDTETWFGEDIPDIMLVIGGTDRLVDGRKIAQHVSKLEPCIHDFQCLVIPEYAHLDVLWADDVQERIGNPMLDFLSR</sequence>
<comment type="caution">
    <text evidence="1">The sequence shown here is derived from an EMBL/GenBank/DDBJ whole genome shotgun (WGS) entry which is preliminary data.</text>
</comment>
<name>A0ACB5TLD4_CANBO</name>
<dbReference type="Proteomes" id="UP001165101">
    <property type="component" value="Unassembled WGS sequence"/>
</dbReference>
<evidence type="ECO:0000313" key="1">
    <source>
        <dbReference type="EMBL" id="GME90657.1"/>
    </source>
</evidence>
<reference evidence="1" key="1">
    <citation type="submission" date="2023-04" db="EMBL/GenBank/DDBJ databases">
        <title>Candida boidinii NBRC 1967.</title>
        <authorList>
            <person name="Ichikawa N."/>
            <person name="Sato H."/>
            <person name="Tonouchi N."/>
        </authorList>
    </citation>
    <scope>NUCLEOTIDE SEQUENCE</scope>
    <source>
        <strain evidence="1">NBRC 1967</strain>
    </source>
</reference>